<comment type="subcellular location">
    <subcellularLocation>
        <location evidence="4 14">Cytoplasm</location>
    </subcellularLocation>
</comment>
<comment type="cofactor">
    <cofactor evidence="14 15">
        <name>Mn(2+)</name>
        <dbReference type="ChEBI" id="CHEBI:29035"/>
    </cofactor>
    <cofactor evidence="14 15">
        <name>Mg(2+)</name>
        <dbReference type="ChEBI" id="CHEBI:18420"/>
    </cofactor>
    <text evidence="14 15">Manganese or magnesium. Binds 1 divalent metal ion per monomer in the absence of substrate. May bind a second metal ion after substrate binding.</text>
</comment>
<dbReference type="RefSeq" id="WP_006608811.1">
    <property type="nucleotide sequence ID" value="NZ_AFXA01000011.1"/>
</dbReference>
<dbReference type="AlphaFoldDB" id="F9UKJ3"/>
<feature type="domain" description="RNase H type-2" evidence="17">
    <location>
        <begin position="13"/>
        <end position="199"/>
    </location>
</feature>
<evidence type="ECO:0000256" key="1">
    <source>
        <dbReference type="ARBA" id="ARBA00000077"/>
    </source>
</evidence>
<evidence type="ECO:0000256" key="10">
    <source>
        <dbReference type="ARBA" id="ARBA00022723"/>
    </source>
</evidence>
<comment type="cofactor">
    <cofactor evidence="2">
        <name>Mg(2+)</name>
        <dbReference type="ChEBI" id="CHEBI:18420"/>
    </cofactor>
</comment>
<feature type="binding site" evidence="14 15">
    <location>
        <position position="20"/>
    </location>
    <ligand>
        <name>a divalent metal cation</name>
        <dbReference type="ChEBI" id="CHEBI:60240"/>
    </ligand>
</feature>
<dbReference type="SUPFAM" id="SSF53098">
    <property type="entry name" value="Ribonuclease H-like"/>
    <property type="match status" value="1"/>
</dbReference>
<evidence type="ECO:0000313" key="18">
    <source>
        <dbReference type="EMBL" id="EGV00198.1"/>
    </source>
</evidence>
<keyword evidence="13 14" id="KW-0464">Manganese</keyword>
<dbReference type="GO" id="GO:0004523">
    <property type="term" value="F:RNA-DNA hybrid ribonuclease activity"/>
    <property type="evidence" value="ECO:0007669"/>
    <property type="project" value="UniProtKB-UniRule"/>
</dbReference>
<evidence type="ECO:0000256" key="9">
    <source>
        <dbReference type="ARBA" id="ARBA00022722"/>
    </source>
</evidence>
<dbReference type="STRING" id="1037410.MCSF7_02031"/>
<organism evidence="18 19">
    <name type="scientific">Mycoplasmopsis columbina SF7</name>
    <dbReference type="NCBI Taxonomy" id="1037410"/>
    <lineage>
        <taxon>Bacteria</taxon>
        <taxon>Bacillati</taxon>
        <taxon>Mycoplasmatota</taxon>
        <taxon>Mycoplasmoidales</taxon>
        <taxon>Metamycoplasmataceae</taxon>
        <taxon>Mycoplasmopsis</taxon>
    </lineage>
</organism>
<evidence type="ECO:0000256" key="15">
    <source>
        <dbReference type="PROSITE-ProRule" id="PRU01319"/>
    </source>
</evidence>
<evidence type="ECO:0000256" key="3">
    <source>
        <dbReference type="ARBA" id="ARBA00004065"/>
    </source>
</evidence>
<dbReference type="EMBL" id="AFXA01000011">
    <property type="protein sequence ID" value="EGV00198.1"/>
    <property type="molecule type" value="Genomic_DNA"/>
</dbReference>
<accession>F9UKJ3</accession>
<comment type="similarity">
    <text evidence="5 14 16">Belongs to the RNase HII family.</text>
</comment>
<dbReference type="GO" id="GO:0006298">
    <property type="term" value="P:mismatch repair"/>
    <property type="evidence" value="ECO:0007669"/>
    <property type="project" value="TreeGrafter"/>
</dbReference>
<dbReference type="GO" id="GO:0003723">
    <property type="term" value="F:RNA binding"/>
    <property type="evidence" value="ECO:0007669"/>
    <property type="project" value="UniProtKB-UniRule"/>
</dbReference>
<dbReference type="GO" id="GO:0043137">
    <property type="term" value="P:DNA replication, removal of RNA primer"/>
    <property type="evidence" value="ECO:0007669"/>
    <property type="project" value="TreeGrafter"/>
</dbReference>
<dbReference type="NCBIfam" id="NF000595">
    <property type="entry name" value="PRK00015.1-3"/>
    <property type="match status" value="1"/>
</dbReference>
<reference evidence="18 19" key="1">
    <citation type="journal article" date="2013" name="Genome Announc.">
        <title>Genome Sequence of Mycoplasma columbinum Strain SF7.</title>
        <authorList>
            <person name="Guo Z."/>
            <person name="Xu X."/>
            <person name="Zheng Q."/>
            <person name="Li T."/>
            <person name="Kuang S."/>
            <person name="Zhang Z."/>
            <person name="Chen Y."/>
            <person name="Lu X."/>
            <person name="Zhou R."/>
            <person name="Bi D."/>
            <person name="Jin H."/>
        </authorList>
    </citation>
    <scope>NUCLEOTIDE SEQUENCE [LARGE SCALE GENOMIC DNA]</scope>
    <source>
        <strain evidence="18 19">SF7</strain>
    </source>
</reference>
<feature type="binding site" evidence="14 15">
    <location>
        <position position="19"/>
    </location>
    <ligand>
        <name>a divalent metal cation</name>
        <dbReference type="ChEBI" id="CHEBI:60240"/>
    </ligand>
</feature>
<evidence type="ECO:0000256" key="6">
    <source>
        <dbReference type="ARBA" id="ARBA00012180"/>
    </source>
</evidence>
<dbReference type="PANTHER" id="PTHR10954:SF18">
    <property type="entry name" value="RIBONUCLEASE HII"/>
    <property type="match status" value="1"/>
</dbReference>
<gene>
    <name evidence="14" type="primary">rnhB</name>
    <name evidence="18" type="ORF">MCSF7_02031</name>
</gene>
<evidence type="ECO:0000313" key="19">
    <source>
        <dbReference type="Proteomes" id="UP000004978"/>
    </source>
</evidence>
<dbReference type="Pfam" id="PF01351">
    <property type="entry name" value="RNase_HII"/>
    <property type="match status" value="1"/>
</dbReference>
<evidence type="ECO:0000256" key="12">
    <source>
        <dbReference type="ARBA" id="ARBA00022801"/>
    </source>
</evidence>
<keyword evidence="19" id="KW-1185">Reference proteome</keyword>
<proteinExistence type="inferred from homology"/>
<sequence>MLNFEKDYWNEYDLILGLDEAGRGCCAGPLVVAGVIFNKNYVNLDINDSKKLNSKKREELFKIIKRDALAYKIVVYDANYVDLFNPKQTSRNGMLKIVKEIELRPNLIITDFEKIDQTDIKQINLVKGDSKSISVAAASILAKVFRDQLMENYDQKYPQYNFKRHKGYATKDHQNVLEAFGPSPIHRLTYKNVEKCIKK</sequence>
<evidence type="ECO:0000259" key="17">
    <source>
        <dbReference type="PROSITE" id="PS51975"/>
    </source>
</evidence>
<evidence type="ECO:0000256" key="4">
    <source>
        <dbReference type="ARBA" id="ARBA00004496"/>
    </source>
</evidence>
<dbReference type="InterPro" id="IPR022898">
    <property type="entry name" value="RNase_HII"/>
</dbReference>
<dbReference type="InterPro" id="IPR012337">
    <property type="entry name" value="RNaseH-like_sf"/>
</dbReference>
<keyword evidence="11 14" id="KW-0255">Endonuclease</keyword>
<dbReference type="InterPro" id="IPR024567">
    <property type="entry name" value="RNase_HII/HIII_dom"/>
</dbReference>
<dbReference type="GO" id="GO:0030145">
    <property type="term" value="F:manganese ion binding"/>
    <property type="evidence" value="ECO:0007669"/>
    <property type="project" value="UniProtKB-UniRule"/>
</dbReference>
<comment type="catalytic activity">
    <reaction evidence="1 14 15 16">
        <text>Endonucleolytic cleavage to 5'-phosphomonoester.</text>
        <dbReference type="EC" id="3.1.26.4"/>
    </reaction>
</comment>
<dbReference type="PANTHER" id="PTHR10954">
    <property type="entry name" value="RIBONUCLEASE H2 SUBUNIT A"/>
    <property type="match status" value="1"/>
</dbReference>
<feature type="binding site" evidence="14 15">
    <location>
        <position position="111"/>
    </location>
    <ligand>
        <name>a divalent metal cation</name>
        <dbReference type="ChEBI" id="CHEBI:60240"/>
    </ligand>
</feature>
<keyword evidence="10 14" id="KW-0479">Metal-binding</keyword>
<dbReference type="InterPro" id="IPR036397">
    <property type="entry name" value="RNaseH_sf"/>
</dbReference>
<keyword evidence="8 14" id="KW-0963">Cytoplasm</keyword>
<evidence type="ECO:0000256" key="8">
    <source>
        <dbReference type="ARBA" id="ARBA00022490"/>
    </source>
</evidence>
<evidence type="ECO:0000256" key="16">
    <source>
        <dbReference type="RuleBase" id="RU003515"/>
    </source>
</evidence>
<comment type="function">
    <text evidence="3 14 16">Endonuclease that specifically degrades the RNA of RNA-DNA hybrids.</text>
</comment>
<evidence type="ECO:0000256" key="11">
    <source>
        <dbReference type="ARBA" id="ARBA00022759"/>
    </source>
</evidence>
<protein>
    <recommendedName>
        <fullName evidence="7 14">Ribonuclease HII</fullName>
        <shortName evidence="14">RNase HII</shortName>
        <ecNumber evidence="6 14">3.1.26.4</ecNumber>
    </recommendedName>
</protein>
<dbReference type="Gene3D" id="3.30.420.10">
    <property type="entry name" value="Ribonuclease H-like superfamily/Ribonuclease H"/>
    <property type="match status" value="1"/>
</dbReference>
<dbReference type="eggNOG" id="COG0164">
    <property type="taxonomic scope" value="Bacteria"/>
</dbReference>
<evidence type="ECO:0000256" key="2">
    <source>
        <dbReference type="ARBA" id="ARBA00001946"/>
    </source>
</evidence>
<dbReference type="Proteomes" id="UP000004978">
    <property type="component" value="Unassembled WGS sequence"/>
</dbReference>
<evidence type="ECO:0000256" key="13">
    <source>
        <dbReference type="ARBA" id="ARBA00023211"/>
    </source>
</evidence>
<dbReference type="EC" id="3.1.26.4" evidence="6 14"/>
<evidence type="ECO:0000256" key="7">
    <source>
        <dbReference type="ARBA" id="ARBA00019179"/>
    </source>
</evidence>
<keyword evidence="12 14" id="KW-0378">Hydrolase</keyword>
<keyword evidence="9 14" id="KW-0540">Nuclease</keyword>
<dbReference type="PROSITE" id="PS51975">
    <property type="entry name" value="RNASE_H_2"/>
    <property type="match status" value="1"/>
</dbReference>
<dbReference type="GO" id="GO:0032299">
    <property type="term" value="C:ribonuclease H2 complex"/>
    <property type="evidence" value="ECO:0007669"/>
    <property type="project" value="TreeGrafter"/>
</dbReference>
<dbReference type="HAMAP" id="MF_00052_B">
    <property type="entry name" value="RNase_HII_B"/>
    <property type="match status" value="1"/>
</dbReference>
<dbReference type="InterPro" id="IPR001352">
    <property type="entry name" value="RNase_HII/HIII"/>
</dbReference>
<dbReference type="GO" id="GO:0005737">
    <property type="term" value="C:cytoplasm"/>
    <property type="evidence" value="ECO:0007669"/>
    <property type="project" value="UniProtKB-SubCell"/>
</dbReference>
<evidence type="ECO:0000256" key="14">
    <source>
        <dbReference type="HAMAP-Rule" id="MF_00052"/>
    </source>
</evidence>
<name>F9UKJ3_9BACT</name>
<dbReference type="CDD" id="cd07182">
    <property type="entry name" value="RNase_HII_bacteria_HII_like"/>
    <property type="match status" value="1"/>
</dbReference>
<evidence type="ECO:0000256" key="5">
    <source>
        <dbReference type="ARBA" id="ARBA00007383"/>
    </source>
</evidence>
<comment type="caution">
    <text evidence="18">The sequence shown here is derived from an EMBL/GenBank/DDBJ whole genome shotgun (WGS) entry which is preliminary data.</text>
</comment>